<reference evidence="2 3" key="1">
    <citation type="submission" date="2024-09" db="EMBL/GenBank/DDBJ databases">
        <title>Genome sequencing and assembly of Phytophthora oleae, isolate VK10A, causative agent of rot of olive drupes.</title>
        <authorList>
            <person name="Conti Taguali S."/>
            <person name="Riolo M."/>
            <person name="La Spada F."/>
            <person name="Cacciola S.O."/>
            <person name="Dionisio G."/>
        </authorList>
    </citation>
    <scope>NUCLEOTIDE SEQUENCE [LARGE SCALE GENOMIC DNA]</scope>
    <source>
        <strain evidence="2 3">VK10A</strain>
    </source>
</reference>
<dbReference type="AlphaFoldDB" id="A0ABD3EXY3"/>
<evidence type="ECO:0000313" key="2">
    <source>
        <dbReference type="EMBL" id="KAL3657829.1"/>
    </source>
</evidence>
<evidence type="ECO:0000313" key="3">
    <source>
        <dbReference type="Proteomes" id="UP001632037"/>
    </source>
</evidence>
<dbReference type="Proteomes" id="UP001632037">
    <property type="component" value="Unassembled WGS sequence"/>
</dbReference>
<dbReference type="EMBL" id="JBIMZQ010000060">
    <property type="protein sequence ID" value="KAL3657829.1"/>
    <property type="molecule type" value="Genomic_DNA"/>
</dbReference>
<gene>
    <name evidence="2" type="ORF">V7S43_017208</name>
</gene>
<protein>
    <submittedName>
        <fullName evidence="2">Uncharacterized protein</fullName>
    </submittedName>
</protein>
<comment type="caution">
    <text evidence="2">The sequence shown here is derived from an EMBL/GenBank/DDBJ whole genome shotgun (WGS) entry which is preliminary data.</text>
</comment>
<name>A0ABD3EXY3_9STRA</name>
<organism evidence="2 3">
    <name type="scientific">Phytophthora oleae</name>
    <dbReference type="NCBI Taxonomy" id="2107226"/>
    <lineage>
        <taxon>Eukaryota</taxon>
        <taxon>Sar</taxon>
        <taxon>Stramenopiles</taxon>
        <taxon>Oomycota</taxon>
        <taxon>Peronosporomycetes</taxon>
        <taxon>Peronosporales</taxon>
        <taxon>Peronosporaceae</taxon>
        <taxon>Phytophthora</taxon>
    </lineage>
</organism>
<evidence type="ECO:0000256" key="1">
    <source>
        <dbReference type="SAM" id="MobiDB-lite"/>
    </source>
</evidence>
<accession>A0ABD3EXY3</accession>
<keyword evidence="3" id="KW-1185">Reference proteome</keyword>
<feature type="region of interest" description="Disordered" evidence="1">
    <location>
        <begin position="214"/>
        <end position="263"/>
    </location>
</feature>
<proteinExistence type="predicted"/>
<feature type="compositionally biased region" description="Basic and acidic residues" evidence="1">
    <location>
        <begin position="225"/>
        <end position="236"/>
    </location>
</feature>
<sequence length="263" mass="29881">METTEEKNSAPVSMSVPWFVPLTAPKIESTSHAALIKWRRAHREYEQQVAMRLHNDPDKLAEAVTSIKDSFSLCLLDVLCNLKRGIRKEDVTNELLLAKIDGIIATVVNNSVPNVAEEFKLAVKMNLKESDVRERVVQFFRAGRELIEERGWGEFFTDGEGKKLKCKMIVSAIDPPALREDVEATLAYQLRSARTDERALFQLVLEKSLEHERDFQRRKGQRKAARPEETGRDASARPKKKSRFGSSNTEPKVSFRGKRKAGT</sequence>